<dbReference type="HOGENOM" id="CLU_3328506_0_0_6"/>
<proteinExistence type="predicted"/>
<dbReference type="STRING" id="1445510.YC6258_05734"/>
<organism evidence="1 2">
    <name type="scientific">Gynuella sunshinyii YC6258</name>
    <dbReference type="NCBI Taxonomy" id="1445510"/>
    <lineage>
        <taxon>Bacteria</taxon>
        <taxon>Pseudomonadati</taxon>
        <taxon>Pseudomonadota</taxon>
        <taxon>Gammaproteobacteria</taxon>
        <taxon>Oceanospirillales</taxon>
        <taxon>Saccharospirillaceae</taxon>
        <taxon>Gynuella</taxon>
    </lineage>
</organism>
<protein>
    <submittedName>
        <fullName evidence="1">Uncharacterized protein</fullName>
    </submittedName>
</protein>
<reference evidence="1 2" key="1">
    <citation type="submission" date="2014-01" db="EMBL/GenBank/DDBJ databases">
        <title>Full genme sequencing of cellulolytic bacterium Gynuella sunshinyii YC6258T gen. nov., sp. nov.</title>
        <authorList>
            <person name="Khan H."/>
            <person name="Chung E.J."/>
            <person name="Chung Y.R."/>
        </authorList>
    </citation>
    <scope>NUCLEOTIDE SEQUENCE [LARGE SCALE GENOMIC DNA]</scope>
    <source>
        <strain evidence="1 2">YC6258</strain>
    </source>
</reference>
<keyword evidence="2" id="KW-1185">Reference proteome</keyword>
<evidence type="ECO:0000313" key="1">
    <source>
        <dbReference type="EMBL" id="AJQ97762.1"/>
    </source>
</evidence>
<dbReference type="Proteomes" id="UP000032266">
    <property type="component" value="Chromosome"/>
</dbReference>
<sequence length="38" mass="4556">MISYQWLAEMVSMIFIVIKKERSYDRPGKNINSQPRLL</sequence>
<dbReference type="EMBL" id="CP007142">
    <property type="protein sequence ID" value="AJQ97762.1"/>
    <property type="molecule type" value="Genomic_DNA"/>
</dbReference>
<dbReference type="AlphaFoldDB" id="A0A0C5VSY3"/>
<accession>A0A0C5VSY3</accession>
<evidence type="ECO:0000313" key="2">
    <source>
        <dbReference type="Proteomes" id="UP000032266"/>
    </source>
</evidence>
<gene>
    <name evidence="1" type="ORF">YC6258_05734</name>
</gene>
<dbReference type="KEGG" id="gsn:YC6258_05734"/>
<name>A0A0C5VSY3_9GAMM</name>